<comment type="caution">
    <text evidence="3">The sequence shown here is derived from an EMBL/GenBank/DDBJ whole genome shotgun (WGS) entry which is preliminary data.</text>
</comment>
<feature type="region of interest" description="Disordered" evidence="1">
    <location>
        <begin position="56"/>
        <end position="109"/>
    </location>
</feature>
<dbReference type="EMBL" id="LUUJ01000117">
    <property type="protein sequence ID" value="OAI11783.1"/>
    <property type="molecule type" value="Genomic_DNA"/>
</dbReference>
<feature type="compositionally biased region" description="Basic and acidic residues" evidence="1">
    <location>
        <begin position="99"/>
        <end position="109"/>
    </location>
</feature>
<sequence length="109" mass="11266">MKPYLCNDPIKHDGDEYAVDESIELDDKAAKPLLAAGAIRLDTEALLAAQAEVVSAAKREVKPNAKPQGKTKPPVIPPDAGEQTGGAGAGDGQGDNSGEGDKGEQEKTE</sequence>
<name>A0A177N2T9_9GAMM</name>
<evidence type="ECO:0000313" key="4">
    <source>
        <dbReference type="Proteomes" id="UP000077857"/>
    </source>
</evidence>
<accession>A0A177N2T9</accession>
<feature type="domain" description="DUF7210" evidence="2">
    <location>
        <begin position="9"/>
        <end position="39"/>
    </location>
</feature>
<dbReference type="RefSeq" id="WP_064042222.1">
    <property type="nucleotide sequence ID" value="NZ_LUUJ01000117.1"/>
</dbReference>
<dbReference type="Proteomes" id="UP000077857">
    <property type="component" value="Unassembled WGS sequence"/>
</dbReference>
<dbReference type="AlphaFoldDB" id="A0A177N2T9"/>
<organism evidence="3 4">
    <name type="scientific">Methylomonas koyamae</name>
    <dbReference type="NCBI Taxonomy" id="702114"/>
    <lineage>
        <taxon>Bacteria</taxon>
        <taxon>Pseudomonadati</taxon>
        <taxon>Pseudomonadota</taxon>
        <taxon>Gammaproteobacteria</taxon>
        <taxon>Methylococcales</taxon>
        <taxon>Methylococcaceae</taxon>
        <taxon>Methylomonas</taxon>
    </lineage>
</organism>
<evidence type="ECO:0000256" key="1">
    <source>
        <dbReference type="SAM" id="MobiDB-lite"/>
    </source>
</evidence>
<feature type="compositionally biased region" description="Gly residues" evidence="1">
    <location>
        <begin position="83"/>
        <end position="97"/>
    </location>
</feature>
<gene>
    <name evidence="3" type="ORF">A1507_19845</name>
</gene>
<evidence type="ECO:0000259" key="2">
    <source>
        <dbReference type="Pfam" id="PF23843"/>
    </source>
</evidence>
<evidence type="ECO:0000313" key="3">
    <source>
        <dbReference type="EMBL" id="OAI11783.1"/>
    </source>
</evidence>
<dbReference type="InterPro" id="IPR055634">
    <property type="entry name" value="DUF7210"/>
</dbReference>
<protein>
    <recommendedName>
        <fullName evidence="2">DUF7210 domain-containing protein</fullName>
    </recommendedName>
</protein>
<proteinExistence type="predicted"/>
<reference evidence="3 4" key="1">
    <citation type="submission" date="2016-03" db="EMBL/GenBank/DDBJ databases">
        <authorList>
            <person name="Ploux O."/>
        </authorList>
    </citation>
    <scope>NUCLEOTIDE SEQUENCE [LARGE SCALE GENOMIC DNA]</scope>
    <source>
        <strain evidence="3 4">R-45378</strain>
    </source>
</reference>
<dbReference type="Pfam" id="PF23843">
    <property type="entry name" value="DUF7210"/>
    <property type="match status" value="1"/>
</dbReference>